<name>A0A286FCI7_9BACT</name>
<sequence>MLEQEVIYQEILIRDFILAHPDYYVPLLSIIRKNCPIRLVFLINDDDSIISIYKQLKQGYNGKTIRYHNEDIAQEKELCRYKDGKYVDYFDVKNLEIAKQVLDLISYHSDKITCLCEWTSLSQFSAFQIIYPDLERFVYWDNQNLLYLVDHIMPHSVNDYSGEFDHIFKGPYGGPEPYKKPIGTQYPLRNHFRGLYDSLRHMFEELSSNREAYFDSYYACHSLPVTSCKSISLEDLISFEDKLEELCLFNYRQSGSRGRDGEFYTDIRNFYSDLYHNRNFSITDEIHEYLKLKKAICFRIYDSNASYSDFDLERKKIYDLANAELKTQYGLDREDDIVPFICPPIRLPKELLSKYETRVSFPDNFRLSSEYTLKNIDEFVSVKKSSLLRPFIKQILDENFIKNLLLKLDRRGFSHEKWFVELANT</sequence>
<reference evidence="2" key="1">
    <citation type="submission" date="2017-09" db="EMBL/GenBank/DDBJ databases">
        <authorList>
            <person name="Varghese N."/>
            <person name="Submissions S."/>
        </authorList>
    </citation>
    <scope>NUCLEOTIDE SEQUENCE [LARGE SCALE GENOMIC DNA]</scope>
    <source>
        <strain evidence="2">DSM 29961</strain>
    </source>
</reference>
<dbReference type="EMBL" id="OCNH01000001">
    <property type="protein sequence ID" value="SOD80951.1"/>
    <property type="molecule type" value="Genomic_DNA"/>
</dbReference>
<proteinExistence type="predicted"/>
<dbReference type="RefSeq" id="WP_097125241.1">
    <property type="nucleotide sequence ID" value="NZ_OCNH01000001.1"/>
</dbReference>
<evidence type="ECO:0000313" key="1">
    <source>
        <dbReference type="EMBL" id="SOD80951.1"/>
    </source>
</evidence>
<accession>A0A286FCI7</accession>
<dbReference type="AlphaFoldDB" id="A0A286FCI7"/>
<keyword evidence="2" id="KW-1185">Reference proteome</keyword>
<organism evidence="1 2">
    <name type="scientific">Spirosoma fluviale</name>
    <dbReference type="NCBI Taxonomy" id="1597977"/>
    <lineage>
        <taxon>Bacteria</taxon>
        <taxon>Pseudomonadati</taxon>
        <taxon>Bacteroidota</taxon>
        <taxon>Cytophagia</taxon>
        <taxon>Cytophagales</taxon>
        <taxon>Cytophagaceae</taxon>
        <taxon>Spirosoma</taxon>
    </lineage>
</organism>
<gene>
    <name evidence="1" type="ORF">SAMN06269250_1622</name>
</gene>
<protein>
    <submittedName>
        <fullName evidence="1">Uncharacterized protein</fullName>
    </submittedName>
</protein>
<dbReference type="Proteomes" id="UP000219452">
    <property type="component" value="Unassembled WGS sequence"/>
</dbReference>
<evidence type="ECO:0000313" key="2">
    <source>
        <dbReference type="Proteomes" id="UP000219452"/>
    </source>
</evidence>